<name>A0A0C2N132_THEKT</name>
<evidence type="ECO:0000313" key="1">
    <source>
        <dbReference type="EMBL" id="KII73316.1"/>
    </source>
</evidence>
<accession>A0A0C2N132</accession>
<protein>
    <submittedName>
        <fullName evidence="1">Uncharacterized protein</fullName>
    </submittedName>
</protein>
<comment type="caution">
    <text evidence="1">The sequence shown here is derived from an EMBL/GenBank/DDBJ whole genome shotgun (WGS) entry which is preliminary data.</text>
</comment>
<evidence type="ECO:0000313" key="2">
    <source>
        <dbReference type="Proteomes" id="UP000031668"/>
    </source>
</evidence>
<organism evidence="1 2">
    <name type="scientific">Thelohanellus kitauei</name>
    <name type="common">Myxosporean</name>
    <dbReference type="NCBI Taxonomy" id="669202"/>
    <lineage>
        <taxon>Eukaryota</taxon>
        <taxon>Metazoa</taxon>
        <taxon>Cnidaria</taxon>
        <taxon>Myxozoa</taxon>
        <taxon>Myxosporea</taxon>
        <taxon>Bivalvulida</taxon>
        <taxon>Platysporina</taxon>
        <taxon>Myxobolidae</taxon>
        <taxon>Thelohanellus</taxon>
    </lineage>
</organism>
<dbReference type="EMBL" id="JWZT01000886">
    <property type="protein sequence ID" value="KII73316.1"/>
    <property type="molecule type" value="Genomic_DNA"/>
</dbReference>
<dbReference type="Proteomes" id="UP000031668">
    <property type="component" value="Unassembled WGS sequence"/>
</dbReference>
<sequence length="106" mass="11894">MSEMMLHLVDAISLGTLEHKSSRDLHNQCIIMSPALRLCGRGMRYNRNFVLKEFIFQCPEDAVAYQLIVLVGLGFSELSSKTDILMSSSHFSQVAEKEEISQSVNA</sequence>
<proteinExistence type="predicted"/>
<reference evidence="1 2" key="1">
    <citation type="journal article" date="2014" name="Genome Biol. Evol.">
        <title>The genome of the myxosporean Thelohanellus kitauei shows adaptations to nutrient acquisition within its fish host.</title>
        <authorList>
            <person name="Yang Y."/>
            <person name="Xiong J."/>
            <person name="Zhou Z."/>
            <person name="Huo F."/>
            <person name="Miao W."/>
            <person name="Ran C."/>
            <person name="Liu Y."/>
            <person name="Zhang J."/>
            <person name="Feng J."/>
            <person name="Wang M."/>
            <person name="Wang M."/>
            <person name="Wang L."/>
            <person name="Yao B."/>
        </authorList>
    </citation>
    <scope>NUCLEOTIDE SEQUENCE [LARGE SCALE GENOMIC DNA]</scope>
    <source>
        <strain evidence="1">Wuqing</strain>
    </source>
</reference>
<dbReference type="AlphaFoldDB" id="A0A0C2N132"/>
<gene>
    <name evidence="1" type="ORF">RF11_04698</name>
</gene>
<keyword evidence="2" id="KW-1185">Reference proteome</keyword>